<feature type="region of interest" description="Disordered" evidence="1">
    <location>
        <begin position="99"/>
        <end position="157"/>
    </location>
</feature>
<accession>A0A2A6BPH4</accession>
<evidence type="ECO:0000256" key="1">
    <source>
        <dbReference type="SAM" id="MobiDB-lite"/>
    </source>
</evidence>
<protein>
    <submittedName>
        <fullName evidence="3">Uncharacterized protein</fullName>
    </submittedName>
</protein>
<reference evidence="4" key="1">
    <citation type="journal article" date="2008" name="Nat. Genet.">
        <title>The Pristionchus pacificus genome provides a unique perspective on nematode lifestyle and parasitism.</title>
        <authorList>
            <person name="Dieterich C."/>
            <person name="Clifton S.W."/>
            <person name="Schuster L.N."/>
            <person name="Chinwalla A."/>
            <person name="Delehaunty K."/>
            <person name="Dinkelacker I."/>
            <person name="Fulton L."/>
            <person name="Fulton R."/>
            <person name="Godfrey J."/>
            <person name="Minx P."/>
            <person name="Mitreva M."/>
            <person name="Roeseler W."/>
            <person name="Tian H."/>
            <person name="Witte H."/>
            <person name="Yang S.P."/>
            <person name="Wilson R.K."/>
            <person name="Sommer R.J."/>
        </authorList>
    </citation>
    <scope>NUCLEOTIDE SEQUENCE [LARGE SCALE GENOMIC DNA]</scope>
    <source>
        <strain evidence="4">PS312</strain>
    </source>
</reference>
<feature type="signal peptide" evidence="2">
    <location>
        <begin position="1"/>
        <end position="18"/>
    </location>
</feature>
<feature type="compositionally biased region" description="Basic and acidic residues" evidence="1">
    <location>
        <begin position="267"/>
        <end position="293"/>
    </location>
</feature>
<name>A0A2A6BPH4_PRIPA</name>
<keyword evidence="4" id="KW-1185">Reference proteome</keyword>
<feature type="region of interest" description="Disordered" evidence="1">
    <location>
        <begin position="45"/>
        <end position="65"/>
    </location>
</feature>
<gene>
    <name evidence="3" type="primary">WBGene00205218</name>
</gene>
<feature type="compositionally biased region" description="Basic and acidic residues" evidence="1">
    <location>
        <begin position="134"/>
        <end position="144"/>
    </location>
</feature>
<feature type="region of interest" description="Disordered" evidence="1">
    <location>
        <begin position="194"/>
        <end position="293"/>
    </location>
</feature>
<evidence type="ECO:0000256" key="2">
    <source>
        <dbReference type="SAM" id="SignalP"/>
    </source>
</evidence>
<reference evidence="3" key="2">
    <citation type="submission" date="2022-06" db="UniProtKB">
        <authorList>
            <consortium name="EnsemblMetazoa"/>
        </authorList>
    </citation>
    <scope>IDENTIFICATION</scope>
    <source>
        <strain evidence="3">PS312</strain>
    </source>
</reference>
<feature type="compositionally biased region" description="Basic and acidic residues" evidence="1">
    <location>
        <begin position="115"/>
        <end position="126"/>
    </location>
</feature>
<feature type="chain" id="PRO_5043949376" evidence="2">
    <location>
        <begin position="19"/>
        <end position="413"/>
    </location>
</feature>
<organism evidence="3 4">
    <name type="scientific">Pristionchus pacificus</name>
    <name type="common">Parasitic nematode worm</name>
    <dbReference type="NCBI Taxonomy" id="54126"/>
    <lineage>
        <taxon>Eukaryota</taxon>
        <taxon>Metazoa</taxon>
        <taxon>Ecdysozoa</taxon>
        <taxon>Nematoda</taxon>
        <taxon>Chromadorea</taxon>
        <taxon>Rhabditida</taxon>
        <taxon>Rhabditina</taxon>
        <taxon>Diplogasteromorpha</taxon>
        <taxon>Diplogasteroidea</taxon>
        <taxon>Neodiplogasteridae</taxon>
        <taxon>Pristionchus</taxon>
    </lineage>
</organism>
<keyword evidence="2" id="KW-0732">Signal</keyword>
<sequence>MVVLTVLLLITGGFTVHAQQFEPFNEHSISLDAFFDNEFDSISPVSPSSTQRAEETTVPLPPQTTVSPVESINAFNHFLEQANGPAQNGLVFDEVEFPPEETREKSKEEDSEGEVPTRERQEETKRGGISIFRPLHEKTNEKMKKSGSTGWSHKRKRLVRKGTKILRAKWTVVPENISTRRPHFQTKRRVITRVSHVKPARPPTVHSIPSTKTRSVFRPAPLHRLNKAQWQQHSGSRERQTKTRKLGISRSRSRESEEQRGGQNRQSHSDQRVLARVARTDERQERGEIKMREEQIRTIKSDLQKILKGSEQIQVNSARQRFEYALDRNSPPPKSSPLPFHPLSSSSFSHFSPRPLLLPPLRTTQLSSLPRHHLNSHSPPILLHRLHDGDWQRLRLLQEPDKRRSEGARRRIR</sequence>
<dbReference type="EnsemblMetazoa" id="PPA32357.1">
    <property type="protein sequence ID" value="PPA32357.1"/>
    <property type="gene ID" value="WBGene00205218"/>
</dbReference>
<dbReference type="Proteomes" id="UP000005239">
    <property type="component" value="Unassembled WGS sequence"/>
</dbReference>
<evidence type="ECO:0000313" key="3">
    <source>
        <dbReference type="EnsemblMetazoa" id="PPA32357.1"/>
    </source>
</evidence>
<accession>A0A8R1UIL7</accession>
<proteinExistence type="predicted"/>
<dbReference type="AlphaFoldDB" id="A0A2A6BPH4"/>
<evidence type="ECO:0000313" key="4">
    <source>
        <dbReference type="Proteomes" id="UP000005239"/>
    </source>
</evidence>